<accession>Q6F1K5</accession>
<dbReference type="PANTHER" id="PTHR30287:SF2">
    <property type="entry name" value="BLL1001 PROTEIN"/>
    <property type="match status" value="1"/>
</dbReference>
<feature type="transmembrane region" description="Helical" evidence="6">
    <location>
        <begin position="657"/>
        <end position="683"/>
    </location>
</feature>
<evidence type="ECO:0000256" key="4">
    <source>
        <dbReference type="ARBA" id="ARBA00022989"/>
    </source>
</evidence>
<dbReference type="InterPro" id="IPR003838">
    <property type="entry name" value="ABC3_permease_C"/>
</dbReference>
<evidence type="ECO:0000256" key="2">
    <source>
        <dbReference type="ARBA" id="ARBA00022475"/>
    </source>
</evidence>
<protein>
    <recommendedName>
        <fullName evidence="7">ABC3 transporter permease C-terminal domain-containing protein</fullName>
    </recommendedName>
</protein>
<evidence type="ECO:0000259" key="7">
    <source>
        <dbReference type="Pfam" id="PF02687"/>
    </source>
</evidence>
<dbReference type="Pfam" id="PF02687">
    <property type="entry name" value="FtsX"/>
    <property type="match status" value="2"/>
</dbReference>
<evidence type="ECO:0000256" key="5">
    <source>
        <dbReference type="ARBA" id="ARBA00023136"/>
    </source>
</evidence>
<dbReference type="OrthoDB" id="393121at2"/>
<dbReference type="Proteomes" id="UP000006647">
    <property type="component" value="Chromosome"/>
</dbReference>
<feature type="transmembrane region" description="Helical" evidence="6">
    <location>
        <begin position="1653"/>
        <end position="1675"/>
    </location>
</feature>
<dbReference type="EMBL" id="AE017263">
    <property type="protein sequence ID" value="AAT75618.1"/>
    <property type="molecule type" value="Genomic_DNA"/>
</dbReference>
<name>Q6F1K5_MESFL</name>
<comment type="subcellular location">
    <subcellularLocation>
        <location evidence="1">Cell membrane</location>
        <topology evidence="1">Multi-pass membrane protein</topology>
    </subcellularLocation>
</comment>
<dbReference type="PaxDb" id="265311-Mfl261"/>
<feature type="domain" description="ABC3 transporter permease C-terminal" evidence="7">
    <location>
        <begin position="1566"/>
        <end position="1684"/>
    </location>
</feature>
<evidence type="ECO:0000313" key="9">
    <source>
        <dbReference type="Proteomes" id="UP000006647"/>
    </source>
</evidence>
<dbReference type="InterPro" id="IPR038766">
    <property type="entry name" value="Membrane_comp_ABC_pdt"/>
</dbReference>
<keyword evidence="3 6" id="KW-0812">Transmembrane</keyword>
<keyword evidence="9" id="KW-1185">Reference proteome</keyword>
<evidence type="ECO:0000256" key="1">
    <source>
        <dbReference type="ARBA" id="ARBA00004651"/>
    </source>
</evidence>
<reference evidence="8 9" key="1">
    <citation type="submission" date="2004-06" db="EMBL/GenBank/DDBJ databases">
        <authorList>
            <person name="Birren B.W."/>
            <person name="Stange-Thomann N."/>
            <person name="Hafez N."/>
            <person name="DeCaprio D."/>
            <person name="Fisher S."/>
            <person name="Butler J."/>
            <person name="Elkins T."/>
            <person name="Kodira C.D."/>
            <person name="Major J."/>
            <person name="Wang S."/>
            <person name="Nicol R."/>
            <person name="Nusbaum C."/>
        </authorList>
    </citation>
    <scope>NUCLEOTIDE SEQUENCE [LARGE SCALE GENOMIC DNA]</scope>
    <source>
        <strain evidence="9">ATCC 33453 / NBRC 100688 / NCTC 11704 / L1</strain>
    </source>
</reference>
<dbReference type="GO" id="GO:0005886">
    <property type="term" value="C:plasma membrane"/>
    <property type="evidence" value="ECO:0007669"/>
    <property type="project" value="UniProtKB-SubCell"/>
</dbReference>
<feature type="domain" description="ABC3 transporter permease C-terminal" evidence="7">
    <location>
        <begin position="606"/>
        <end position="726"/>
    </location>
</feature>
<dbReference type="eggNOG" id="COG0577">
    <property type="taxonomic scope" value="Bacteria"/>
</dbReference>
<organism evidence="8 9">
    <name type="scientific">Mesoplasma florum (strain ATCC 33453 / NBRC 100688 / NCTC 11704 / L1)</name>
    <name type="common">Acholeplasma florum</name>
    <dbReference type="NCBI Taxonomy" id="265311"/>
    <lineage>
        <taxon>Bacteria</taxon>
        <taxon>Bacillati</taxon>
        <taxon>Mycoplasmatota</taxon>
        <taxon>Mollicutes</taxon>
        <taxon>Entomoplasmatales</taxon>
        <taxon>Entomoplasmataceae</taxon>
        <taxon>Mesoplasma</taxon>
    </lineage>
</organism>
<feature type="transmembrane region" description="Helical" evidence="6">
    <location>
        <begin position="1559"/>
        <end position="1589"/>
    </location>
</feature>
<dbReference type="STRING" id="265311.Mfl261"/>
<proteinExistence type="predicted"/>
<evidence type="ECO:0000256" key="3">
    <source>
        <dbReference type="ARBA" id="ARBA00022692"/>
    </source>
</evidence>
<dbReference type="PANTHER" id="PTHR30287">
    <property type="entry name" value="MEMBRANE COMPONENT OF PREDICTED ABC SUPERFAMILY METABOLITE UPTAKE TRANSPORTER"/>
    <property type="match status" value="1"/>
</dbReference>
<feature type="transmembrane region" description="Helical" evidence="6">
    <location>
        <begin position="20"/>
        <end position="44"/>
    </location>
</feature>
<feature type="transmembrane region" description="Helical" evidence="6">
    <location>
        <begin position="598"/>
        <end position="624"/>
    </location>
</feature>
<sequence>MKKTSNWLLFKQGLKGIFKFKIQFVIILILSFLSIFILTTSISLRDRLNHTYNEVVKSVDKFDYEYDDEFFGISGGVTSNNVSQNPMIMFVEPESYSTINGGSKTFNISFNEIYGGKTFITEAFLDQNMKNTYYANNEEVGWDLNSKDFMVKTRNILLNYFYGDLVSALDGQETESSLNLQKTPIFAYASTLNKDEIKSDYEVIKRYESIEPINIYEIKQKDLFYFSTIAFSSIGAYISEINNTYNLSNSTNRLAEKTYEIITGNSLREKPIDTNFIVNEENKYSLRVTNSTNSDALISINSNSRIDIESAIQKNGLKGISTPTFFQNNNKTNKIINLNSFKLQSSANGDDWSARLTAFNSTKIEENLFNNLMNNSNYDWILQGKNYTNTNTNTNTNDEVANILSFTYKMQSDIATIASNVETEFRKEFSVFDNSSQVEYKAVVLDEMKHSNLKILNPDKGGRMPIAKGEILISEQFARARRIPLFSDLKVGAQNFTVIGYATDTFSYYPVVNDDLPIPQPKNTGIIYASQETLKSLFEDTPSSNAEKIAKTYAKRFIWTNEKSDIDLFNYLFAPSQKAKTFAESVYRFSWDLQPQVVLAYSLFTIIISLIIGVIALSGLLISLKKSIKANTKQIGILKALGVEPHNIALSYIAQSVIIAIFIIPLSWGIGLLVQSGFVHLFIPYFSIQLYQIQVSVLPLIIGFIFFGFLSVMVSFLVAWRLTNKPVIEILRVEETKKSHSWILNKMKNTIFSKSKFTLKFSITLASTNRRNIYLMTVVIFITSFLVSIGFTIPATVRTAESAYYKNVEYSNSYNYVENVSNSPLSKGTISYSKDPSAIDKDYTKHGDIYSYSNPSNYFESTYDSSPISKYLYNGMDANNKPVYSNTIKYLVSDSANLPSNIEGETEAKSGLFQIITEQFGNNFANGIGSQFSIGTIEQIYGLLSSSLYDATTLNPETNSAQETYLNDALVQKKYDVITKNLTQAIPMILGSILGSGTSGDEKDWKEQILSVIASSAPAFVQSYIQNPSRVEQYGFGYNVKKIYKDSETFATNIQVSNNENNIKLTGLEQNQKAFTINNSLQNKLFVSEETLNKLNNVFNGTKYDSDIEENGFKYYDHETNTVNVPILPNKQALNSYGLNKNNTIDNIFTKQQQILFEHKNGENITYDVLPKEAWIYDDSDFVNSNYFNSSFIKGSENANTVMNDRTGTYETDKNYLSLYDLDNNKFTYKYLYDKNNILQKDSYLFNDFAVKNNEGISYVRPYYEYSNIKLFLPKALLNEEKKNGINKWANYNQKDGVVTDGYFKDNVSVNDIPSATKKAWESTYGIDASSDGYIMIKPYSLEYSLSKEESINRGLANIVDGQPLWFLDAMRANLFKQEAAQVKYANTDLKVNLKSVGSLDSYNGSLTIVDQGLANLIGNFSISKKYDVNYNFFEPEIVVKAGDTINANGVSFISSYDKYKLHNESEDLYVSDYTKMLNGGASSLNYTQMMWNNAKFSNIDEPVDLTTGFLQTTQENNGILLLSQVPISNISKENLRLQVADQKLLSIEKDLIAQISQLAISIAMLIIVSVIITSSLLIILIGDIYITHYERFMILMKSFGYSNWKVQKYSFGTVTILSIIGWIIATLLACGLIALIMFMLKMSGLAVPFIISWWPFVASLAVVSISYFGSLILISKKVRKGDPAGLLMETHE</sequence>
<keyword evidence="5 6" id="KW-0472">Membrane</keyword>
<keyword evidence="2" id="KW-1003">Cell membrane</keyword>
<dbReference type="KEGG" id="mfl:Mfl261"/>
<gene>
    <name evidence="8" type="ordered locus">Mfl261</name>
</gene>
<feature type="transmembrane region" description="Helical" evidence="6">
    <location>
        <begin position="1610"/>
        <end position="1641"/>
    </location>
</feature>
<evidence type="ECO:0000313" key="8">
    <source>
        <dbReference type="EMBL" id="AAT75618.1"/>
    </source>
</evidence>
<dbReference type="RefSeq" id="WP_011183158.1">
    <property type="nucleotide sequence ID" value="NC_006055.1"/>
</dbReference>
<dbReference type="GeneID" id="2898109"/>
<dbReference type="EnsemblBacteria" id="AAT75618">
    <property type="protein sequence ID" value="AAT75618"/>
    <property type="gene ID" value="Mfl261"/>
</dbReference>
<evidence type="ECO:0000256" key="6">
    <source>
        <dbReference type="SAM" id="Phobius"/>
    </source>
</evidence>
<feature type="transmembrane region" description="Helical" evidence="6">
    <location>
        <begin position="695"/>
        <end position="720"/>
    </location>
</feature>
<dbReference type="PATRIC" id="fig|265311.5.peg.261"/>
<keyword evidence="4 6" id="KW-1133">Transmembrane helix</keyword>
<feature type="transmembrane region" description="Helical" evidence="6">
    <location>
        <begin position="773"/>
        <end position="793"/>
    </location>
</feature>
<dbReference type="HOGENOM" id="CLU_002981_0_0_14"/>